<dbReference type="PANTHER" id="PTHR31094">
    <property type="entry name" value="RIKEN CDNA 2310061I04 GENE"/>
    <property type="match status" value="1"/>
</dbReference>
<keyword evidence="3" id="KW-1185">Reference proteome</keyword>
<proteinExistence type="predicted"/>
<evidence type="ECO:0008006" key="4">
    <source>
        <dbReference type="Google" id="ProtNLM"/>
    </source>
</evidence>
<dbReference type="PANTHER" id="PTHR31094:SF2">
    <property type="entry name" value="RIKEN CDNA 2310061I04 GENE"/>
    <property type="match status" value="1"/>
</dbReference>
<dbReference type="EMBL" id="JALLPJ020000724">
    <property type="protein sequence ID" value="KAL3784540.1"/>
    <property type="molecule type" value="Genomic_DNA"/>
</dbReference>
<reference evidence="2 3" key="1">
    <citation type="submission" date="2024-10" db="EMBL/GenBank/DDBJ databases">
        <title>Updated reference genomes for cyclostephanoid diatoms.</title>
        <authorList>
            <person name="Roberts W.R."/>
            <person name="Alverson A.J."/>
        </authorList>
    </citation>
    <scope>NUCLEOTIDE SEQUENCE [LARGE SCALE GENOMIC DNA]</scope>
    <source>
        <strain evidence="2 3">AJA010-31</strain>
    </source>
</reference>
<feature type="signal peptide" evidence="1">
    <location>
        <begin position="1"/>
        <end position="19"/>
    </location>
</feature>
<dbReference type="Pfam" id="PF10184">
    <property type="entry name" value="DUF2358"/>
    <property type="match status" value="1"/>
</dbReference>
<comment type="caution">
    <text evidence="2">The sequence shown here is derived from an EMBL/GenBank/DDBJ whole genome shotgun (WGS) entry which is preliminary data.</text>
</comment>
<accession>A0ABD3P8N8</accession>
<dbReference type="AlphaFoldDB" id="A0ABD3P8N8"/>
<dbReference type="Proteomes" id="UP001530400">
    <property type="component" value="Unassembled WGS sequence"/>
</dbReference>
<dbReference type="InterPro" id="IPR018790">
    <property type="entry name" value="DUF2358"/>
</dbReference>
<sequence length="249" mass="27873">MKSITIMIASAAFLARTTALQTPFRVRTPQTNVGPNFIPLAYPAVKEQKIEDEEIIRSSLNGNNLSPFLQEMVDEQRELQMNVGKAMDVLKRDYPDFLRRRPDYSIYSQDIVLTSTNTPLTTSLSSYQKAISVSRSMLNLLYDSEKSIIQNRMVYDSSRCQIRISFNAQLVPRNVLARRVYIDGISVYSIDMAPVMKNGVRREDGGKIVEHKIEKMLVNGVGMKPPYLGLFGLESVQSGGILAGAGAWS</sequence>
<gene>
    <name evidence="2" type="ORF">ACHAWO_005049</name>
</gene>
<organism evidence="2 3">
    <name type="scientific">Cyclotella atomus</name>
    <dbReference type="NCBI Taxonomy" id="382360"/>
    <lineage>
        <taxon>Eukaryota</taxon>
        <taxon>Sar</taxon>
        <taxon>Stramenopiles</taxon>
        <taxon>Ochrophyta</taxon>
        <taxon>Bacillariophyta</taxon>
        <taxon>Coscinodiscophyceae</taxon>
        <taxon>Thalassiosirophycidae</taxon>
        <taxon>Stephanodiscales</taxon>
        <taxon>Stephanodiscaceae</taxon>
        <taxon>Cyclotella</taxon>
    </lineage>
</organism>
<feature type="chain" id="PRO_5044848906" description="Plastid lipid-associated protein/fibrillin conserved domain-containing protein" evidence="1">
    <location>
        <begin position="20"/>
        <end position="249"/>
    </location>
</feature>
<evidence type="ECO:0000313" key="3">
    <source>
        <dbReference type="Proteomes" id="UP001530400"/>
    </source>
</evidence>
<evidence type="ECO:0000256" key="1">
    <source>
        <dbReference type="SAM" id="SignalP"/>
    </source>
</evidence>
<keyword evidence="1" id="KW-0732">Signal</keyword>
<name>A0ABD3P8N8_9STRA</name>
<evidence type="ECO:0000313" key="2">
    <source>
        <dbReference type="EMBL" id="KAL3784540.1"/>
    </source>
</evidence>
<protein>
    <recommendedName>
        <fullName evidence="4">Plastid lipid-associated protein/fibrillin conserved domain-containing protein</fullName>
    </recommendedName>
</protein>